<name>A0A1M7AZI6_9GAMM</name>
<reference evidence="3" key="1">
    <citation type="submission" date="2016-11" db="EMBL/GenBank/DDBJ databases">
        <authorList>
            <person name="Varghese N."/>
            <person name="Submissions S."/>
        </authorList>
    </citation>
    <scope>NUCLEOTIDE SEQUENCE [LARGE SCALE GENOMIC DNA]</scope>
    <source>
        <strain evidence="3">CECT 8089</strain>
    </source>
</reference>
<evidence type="ECO:0000313" key="2">
    <source>
        <dbReference type="EMBL" id="SHL48047.1"/>
    </source>
</evidence>
<keyword evidence="3" id="KW-1185">Reference proteome</keyword>
<organism evidence="2 3">
    <name type="scientific">Phytopseudomonas punonensis</name>
    <dbReference type="NCBI Taxonomy" id="1220495"/>
    <lineage>
        <taxon>Bacteria</taxon>
        <taxon>Pseudomonadati</taxon>
        <taxon>Pseudomonadota</taxon>
        <taxon>Gammaproteobacteria</taxon>
        <taxon>Pseudomonadales</taxon>
        <taxon>Pseudomonadaceae</taxon>
        <taxon>Phytopseudomonas</taxon>
    </lineage>
</organism>
<feature type="transmembrane region" description="Helical" evidence="1">
    <location>
        <begin position="81"/>
        <end position="100"/>
    </location>
</feature>
<sequence>MYPFKPVVLSFTLCPSLVGIFNFAYIATIGLVVESSNSNALEMLAGSFWFGILSAVTGMILYGVPAFGLALLYACLGLRRGLRHILFVCVAGGLGAQAWSEVLQMGDGSNPYRSLVLGVVTSFLIALYALPKQSSFR</sequence>
<keyword evidence="1" id="KW-1133">Transmembrane helix</keyword>
<keyword evidence="1" id="KW-0472">Membrane</keyword>
<evidence type="ECO:0000313" key="3">
    <source>
        <dbReference type="Proteomes" id="UP000184305"/>
    </source>
</evidence>
<dbReference type="OrthoDB" id="6881753at2"/>
<feature type="transmembrane region" description="Helical" evidence="1">
    <location>
        <begin position="112"/>
        <end position="130"/>
    </location>
</feature>
<dbReference type="EMBL" id="FRBQ01000001">
    <property type="protein sequence ID" value="SHL48047.1"/>
    <property type="molecule type" value="Genomic_DNA"/>
</dbReference>
<dbReference type="AlphaFoldDB" id="A0A1M7AZI6"/>
<dbReference type="Proteomes" id="UP000184305">
    <property type="component" value="Unassembled WGS sequence"/>
</dbReference>
<dbReference type="STRING" id="1220495.SAMN05216288_2028"/>
<proteinExistence type="predicted"/>
<accession>A0A1M7AZI6</accession>
<gene>
    <name evidence="2" type="ORF">SAMN05216288_2028</name>
</gene>
<keyword evidence="1" id="KW-0812">Transmembrane</keyword>
<evidence type="ECO:0000256" key="1">
    <source>
        <dbReference type="SAM" id="Phobius"/>
    </source>
</evidence>
<feature type="transmembrane region" description="Helical" evidence="1">
    <location>
        <begin position="7"/>
        <end position="28"/>
    </location>
</feature>
<protein>
    <submittedName>
        <fullName evidence="2">Uncharacterized protein</fullName>
    </submittedName>
</protein>
<feature type="transmembrane region" description="Helical" evidence="1">
    <location>
        <begin position="48"/>
        <end position="74"/>
    </location>
</feature>
<dbReference type="RefSeq" id="WP_073263744.1">
    <property type="nucleotide sequence ID" value="NZ_FRBQ01000001.1"/>
</dbReference>